<feature type="region of interest" description="Disordered" evidence="1">
    <location>
        <begin position="20"/>
        <end position="123"/>
    </location>
</feature>
<proteinExistence type="predicted"/>
<dbReference type="AlphaFoldDB" id="A0AA39YUI6"/>
<protein>
    <submittedName>
        <fullName evidence="2">Uncharacterized protein</fullName>
    </submittedName>
</protein>
<dbReference type="EMBL" id="JAULSV010000001">
    <property type="protein sequence ID" value="KAK0657735.1"/>
    <property type="molecule type" value="Genomic_DNA"/>
</dbReference>
<dbReference type="Proteomes" id="UP001174936">
    <property type="component" value="Unassembled WGS sequence"/>
</dbReference>
<reference evidence="2" key="1">
    <citation type="submission" date="2023-06" db="EMBL/GenBank/DDBJ databases">
        <title>Genome-scale phylogeny and comparative genomics of the fungal order Sordariales.</title>
        <authorList>
            <consortium name="Lawrence Berkeley National Laboratory"/>
            <person name="Hensen N."/>
            <person name="Bonometti L."/>
            <person name="Westerberg I."/>
            <person name="Brannstrom I.O."/>
            <person name="Guillou S."/>
            <person name="Cros-Aarteil S."/>
            <person name="Calhoun S."/>
            <person name="Haridas S."/>
            <person name="Kuo A."/>
            <person name="Mondo S."/>
            <person name="Pangilinan J."/>
            <person name="Riley R."/>
            <person name="Labutti K."/>
            <person name="Andreopoulos B."/>
            <person name="Lipzen A."/>
            <person name="Chen C."/>
            <person name="Yanf M."/>
            <person name="Daum C."/>
            <person name="Ng V."/>
            <person name="Clum A."/>
            <person name="Steindorff A."/>
            <person name="Ohm R."/>
            <person name="Martin F."/>
            <person name="Silar P."/>
            <person name="Natvig D."/>
            <person name="Lalanne C."/>
            <person name="Gautier V."/>
            <person name="Ament-Velasquez S.L."/>
            <person name="Kruys A."/>
            <person name="Hutchinson M.I."/>
            <person name="Powell A.J."/>
            <person name="Barry K."/>
            <person name="Miller A.N."/>
            <person name="Grigoriev I.V."/>
            <person name="Debuchy R."/>
            <person name="Gladieux P."/>
            <person name="Thoren M.H."/>
            <person name="Johannesson H."/>
        </authorList>
    </citation>
    <scope>NUCLEOTIDE SEQUENCE</scope>
    <source>
        <strain evidence="2">SMH2532-1</strain>
    </source>
</reference>
<sequence>MSAWIPWDKSPNNVPARLRMKRGILKPVHRDAPQLQDSNTNTDTNANQKQNKRNGQETNKDKHHTMGVGRNTHEKREICPTSRKRTKDHRITTQKQQIVAPARNHQSSQRAQPSMRRWRPKRE</sequence>
<feature type="compositionally biased region" description="Polar residues" evidence="1">
    <location>
        <begin position="35"/>
        <end position="49"/>
    </location>
</feature>
<accession>A0AA39YUI6</accession>
<evidence type="ECO:0000256" key="1">
    <source>
        <dbReference type="SAM" id="MobiDB-lite"/>
    </source>
</evidence>
<organism evidence="2 3">
    <name type="scientific">Cercophora newfieldiana</name>
    <dbReference type="NCBI Taxonomy" id="92897"/>
    <lineage>
        <taxon>Eukaryota</taxon>
        <taxon>Fungi</taxon>
        <taxon>Dikarya</taxon>
        <taxon>Ascomycota</taxon>
        <taxon>Pezizomycotina</taxon>
        <taxon>Sordariomycetes</taxon>
        <taxon>Sordariomycetidae</taxon>
        <taxon>Sordariales</taxon>
        <taxon>Lasiosphaeriaceae</taxon>
        <taxon>Cercophora</taxon>
    </lineage>
</organism>
<evidence type="ECO:0000313" key="2">
    <source>
        <dbReference type="EMBL" id="KAK0657735.1"/>
    </source>
</evidence>
<name>A0AA39YUI6_9PEZI</name>
<gene>
    <name evidence="2" type="ORF">B0T16DRAFT_402450</name>
</gene>
<comment type="caution">
    <text evidence="2">The sequence shown here is derived from an EMBL/GenBank/DDBJ whole genome shotgun (WGS) entry which is preliminary data.</text>
</comment>
<evidence type="ECO:0000313" key="3">
    <source>
        <dbReference type="Proteomes" id="UP001174936"/>
    </source>
</evidence>
<keyword evidence="3" id="KW-1185">Reference proteome</keyword>